<evidence type="ECO:0000313" key="1">
    <source>
        <dbReference type="EMBL" id="GAP04973.1"/>
    </source>
</evidence>
<protein>
    <submittedName>
        <fullName evidence="1">Uncharacterized protein</fullName>
    </submittedName>
</protein>
<dbReference type="AlphaFoldDB" id="A0A3F3HIH7"/>
<proteinExistence type="predicted"/>
<gene>
    <name evidence="1" type="ORF">FTRO_0140180</name>
</gene>
<dbReference type="EMBL" id="DF968091">
    <property type="protein sequence ID" value="GAP04973.1"/>
    <property type="molecule type" value="Genomic_DNA"/>
</dbReference>
<name>A0A3F3HIH7_9LACO</name>
<reference evidence="1" key="1">
    <citation type="journal article" date="2015" name="BMC Genomics">
        <title>Comparative genomics of Fructobacillus spp. and Leuconostoc spp. reveals niche-specific evolution of Fructobacillus spp.</title>
        <authorList>
            <person name="Endo A."/>
            <person name="Tanizawa Y."/>
            <person name="Tanaka N."/>
            <person name="Maeno S."/>
            <person name="Kumar H."/>
            <person name="Shiwa Y."/>
            <person name="Okada S."/>
            <person name="Yoshikawa H."/>
            <person name="Dicks L."/>
            <person name="Nakagawa J."/>
            <person name="Arita M."/>
        </authorList>
    </citation>
    <scope>NUCLEOTIDE SEQUENCE [LARGE SCALE GENOMIC DNA]</scope>
    <source>
        <strain evidence="1">F214-1</strain>
    </source>
</reference>
<accession>A0A3F3HIH7</accession>
<organism evidence="1">
    <name type="scientific">Fructobacillus tropaeoli</name>
    <dbReference type="NCBI Taxonomy" id="709323"/>
    <lineage>
        <taxon>Bacteria</taxon>
        <taxon>Bacillati</taxon>
        <taxon>Bacillota</taxon>
        <taxon>Bacilli</taxon>
        <taxon>Lactobacillales</taxon>
        <taxon>Lactobacillaceae</taxon>
        <taxon>Fructobacillus</taxon>
    </lineage>
</organism>
<sequence>MTVGEIELEIMNTIEPLWKKESNTLYGVRVVLPQFDNTLNLFFEWHRLGRATTSRAINSYPSEEVETVLAAVRLIKIEKGITVSINR</sequence>
<dbReference type="STRING" id="709323.GCA_001047135_01540"/>
<dbReference type="RefSeq" id="WP_059394299.1">
    <property type="nucleotide sequence ID" value="NZ_DF968091.1"/>
</dbReference>
<dbReference type="Proteomes" id="UP000064514">
    <property type="component" value="Unassembled WGS sequence"/>
</dbReference>